<feature type="compositionally biased region" description="Polar residues" evidence="1">
    <location>
        <begin position="94"/>
        <end position="103"/>
    </location>
</feature>
<protein>
    <recommendedName>
        <fullName evidence="4">Basic proline-rich protein-like</fullName>
    </recommendedName>
</protein>
<sequence>MSSRGPAAHLPQGAGPSSHPWHVQILRRICSPTFRRGPQGKGAQGPLSSVAPCTGPAPQRLLCRPSGGPNPRQGPAPAAGPKLGSSGPPPPRAQSPTRLTSGRQRPAPLLRSLARVRCPAAGAPPCWARKTVPGLDSPRAWPRLGSPSRGATSSRPDSAPLPPPGPTLPGAPPGVGFLQIFSASGPAAPTDPQGVS</sequence>
<reference evidence="2" key="1">
    <citation type="journal article" date="2022" name="bioRxiv">
        <title>Sequencing and chromosome-scale assembly of the giantPleurodeles waltlgenome.</title>
        <authorList>
            <person name="Brown T."/>
            <person name="Elewa A."/>
            <person name="Iarovenko S."/>
            <person name="Subramanian E."/>
            <person name="Araus A.J."/>
            <person name="Petzold A."/>
            <person name="Susuki M."/>
            <person name="Suzuki K.-i.T."/>
            <person name="Hayashi T."/>
            <person name="Toyoda A."/>
            <person name="Oliveira C."/>
            <person name="Osipova E."/>
            <person name="Leigh N.D."/>
            <person name="Simon A."/>
            <person name="Yun M.H."/>
        </authorList>
    </citation>
    <scope>NUCLEOTIDE SEQUENCE</scope>
    <source>
        <strain evidence="2">20211129_DDA</strain>
        <tissue evidence="2">Liver</tissue>
    </source>
</reference>
<feature type="compositionally biased region" description="Low complexity" evidence="1">
    <location>
        <begin position="75"/>
        <end position="86"/>
    </location>
</feature>
<accession>A0AAV7RFN8</accession>
<organism evidence="2 3">
    <name type="scientific">Pleurodeles waltl</name>
    <name type="common">Iberian ribbed newt</name>
    <dbReference type="NCBI Taxonomy" id="8319"/>
    <lineage>
        <taxon>Eukaryota</taxon>
        <taxon>Metazoa</taxon>
        <taxon>Chordata</taxon>
        <taxon>Craniata</taxon>
        <taxon>Vertebrata</taxon>
        <taxon>Euteleostomi</taxon>
        <taxon>Amphibia</taxon>
        <taxon>Batrachia</taxon>
        <taxon>Caudata</taxon>
        <taxon>Salamandroidea</taxon>
        <taxon>Salamandridae</taxon>
        <taxon>Pleurodelinae</taxon>
        <taxon>Pleurodeles</taxon>
    </lineage>
</organism>
<proteinExistence type="predicted"/>
<comment type="caution">
    <text evidence="2">The sequence shown here is derived from an EMBL/GenBank/DDBJ whole genome shotgun (WGS) entry which is preliminary data.</text>
</comment>
<feature type="compositionally biased region" description="Pro residues" evidence="1">
    <location>
        <begin position="159"/>
        <end position="172"/>
    </location>
</feature>
<evidence type="ECO:0000313" key="3">
    <source>
        <dbReference type="Proteomes" id="UP001066276"/>
    </source>
</evidence>
<name>A0AAV7RFN8_PLEWA</name>
<gene>
    <name evidence="2" type="ORF">NDU88_003228</name>
</gene>
<evidence type="ECO:0000313" key="2">
    <source>
        <dbReference type="EMBL" id="KAJ1150437.1"/>
    </source>
</evidence>
<evidence type="ECO:0000256" key="1">
    <source>
        <dbReference type="SAM" id="MobiDB-lite"/>
    </source>
</evidence>
<dbReference type="Proteomes" id="UP001066276">
    <property type="component" value="Chromosome 5"/>
</dbReference>
<dbReference type="AlphaFoldDB" id="A0AAV7RFN8"/>
<dbReference type="EMBL" id="JANPWB010000009">
    <property type="protein sequence ID" value="KAJ1150437.1"/>
    <property type="molecule type" value="Genomic_DNA"/>
</dbReference>
<feature type="region of interest" description="Disordered" evidence="1">
    <location>
        <begin position="1"/>
        <end position="196"/>
    </location>
</feature>
<keyword evidence="3" id="KW-1185">Reference proteome</keyword>
<evidence type="ECO:0008006" key="4">
    <source>
        <dbReference type="Google" id="ProtNLM"/>
    </source>
</evidence>